<evidence type="ECO:0000256" key="1">
    <source>
        <dbReference type="ARBA" id="ARBA00001968"/>
    </source>
</evidence>
<feature type="domain" description="DDE Tnp4" evidence="4">
    <location>
        <begin position="4"/>
        <end position="78"/>
    </location>
</feature>
<evidence type="ECO:0000313" key="6">
    <source>
        <dbReference type="Proteomes" id="UP001501570"/>
    </source>
</evidence>
<keyword evidence="6" id="KW-1185">Reference proteome</keyword>
<dbReference type="InterPro" id="IPR027806">
    <property type="entry name" value="HARBI1_dom"/>
</dbReference>
<keyword evidence="2" id="KW-0479">Metal-binding</keyword>
<evidence type="ECO:0000256" key="2">
    <source>
        <dbReference type="ARBA" id="ARBA00022723"/>
    </source>
</evidence>
<proteinExistence type="predicted"/>
<evidence type="ECO:0000259" key="4">
    <source>
        <dbReference type="Pfam" id="PF13359"/>
    </source>
</evidence>
<sequence>MACYADAAYRRAGPAIAVPFPRRPRRLSSNQGAANRNHARNRAPGERAVATLKSWNVLAKLRCGKRRASTIIAAIRVLQAIEDPYLAAGRSQPTLGSPAAMRADRVRSVTEAQFLHATRESYDAVVADYVDRVHRGTPVGRWSIVSDDLMGKPPLERALLEVFAARPGWG</sequence>
<evidence type="ECO:0000256" key="3">
    <source>
        <dbReference type="SAM" id="MobiDB-lite"/>
    </source>
</evidence>
<comment type="caution">
    <text evidence="5">The sequence shown here is derived from an EMBL/GenBank/DDBJ whole genome shotgun (WGS) entry which is preliminary data.</text>
</comment>
<feature type="region of interest" description="Disordered" evidence="3">
    <location>
        <begin position="21"/>
        <end position="44"/>
    </location>
</feature>
<name>A0ABP9SNJ6_9ACTN</name>
<protein>
    <recommendedName>
        <fullName evidence="4">DDE Tnp4 domain-containing protein</fullName>
    </recommendedName>
</protein>
<dbReference type="Proteomes" id="UP001501570">
    <property type="component" value="Unassembled WGS sequence"/>
</dbReference>
<dbReference type="Pfam" id="PF13359">
    <property type="entry name" value="DDE_Tnp_4"/>
    <property type="match status" value="1"/>
</dbReference>
<organism evidence="5 6">
    <name type="scientific">Rugosimonospora acidiphila</name>
    <dbReference type="NCBI Taxonomy" id="556531"/>
    <lineage>
        <taxon>Bacteria</taxon>
        <taxon>Bacillati</taxon>
        <taxon>Actinomycetota</taxon>
        <taxon>Actinomycetes</taxon>
        <taxon>Micromonosporales</taxon>
        <taxon>Micromonosporaceae</taxon>
        <taxon>Rugosimonospora</taxon>
    </lineage>
</organism>
<dbReference type="EMBL" id="BAABJQ010000033">
    <property type="protein sequence ID" value="GAA5198427.1"/>
    <property type="molecule type" value="Genomic_DNA"/>
</dbReference>
<evidence type="ECO:0000313" key="5">
    <source>
        <dbReference type="EMBL" id="GAA5198427.1"/>
    </source>
</evidence>
<comment type="cofactor">
    <cofactor evidence="1">
        <name>a divalent metal cation</name>
        <dbReference type="ChEBI" id="CHEBI:60240"/>
    </cofactor>
</comment>
<accession>A0ABP9SNJ6</accession>
<gene>
    <name evidence="5" type="ORF">GCM10023322_71820</name>
</gene>
<reference evidence="6" key="1">
    <citation type="journal article" date="2019" name="Int. J. Syst. Evol. Microbiol.">
        <title>The Global Catalogue of Microorganisms (GCM) 10K type strain sequencing project: providing services to taxonomists for standard genome sequencing and annotation.</title>
        <authorList>
            <consortium name="The Broad Institute Genomics Platform"/>
            <consortium name="The Broad Institute Genome Sequencing Center for Infectious Disease"/>
            <person name="Wu L."/>
            <person name="Ma J."/>
        </authorList>
    </citation>
    <scope>NUCLEOTIDE SEQUENCE [LARGE SCALE GENOMIC DNA]</scope>
    <source>
        <strain evidence="6">JCM 18304</strain>
    </source>
</reference>